<dbReference type="PANTHER" id="PTHR13754">
    <property type="entry name" value="METALLO-BETA-LACTAMASE SUPERFAMILY PROTEIN"/>
    <property type="match status" value="1"/>
</dbReference>
<dbReference type="Gene3D" id="3.60.15.10">
    <property type="entry name" value="Ribonuclease Z/Hydroxyacylglutathione hydrolase-like"/>
    <property type="match status" value="1"/>
</dbReference>
<dbReference type="CDD" id="cd07713">
    <property type="entry name" value="DHPS-like_MBL-fold"/>
    <property type="match status" value="1"/>
</dbReference>
<dbReference type="Proteomes" id="UP000006695">
    <property type="component" value="Chromosome"/>
</dbReference>
<evidence type="ECO:0000313" key="2">
    <source>
        <dbReference type="EMBL" id="ABQ28368.1"/>
    </source>
</evidence>
<dbReference type="KEGG" id="gur:Gura_4225"/>
<dbReference type="SUPFAM" id="SSF56281">
    <property type="entry name" value="Metallo-hydrolase/oxidoreductase"/>
    <property type="match status" value="1"/>
</dbReference>
<dbReference type="Pfam" id="PF00753">
    <property type="entry name" value="Lactamase_B"/>
    <property type="match status" value="1"/>
</dbReference>
<dbReference type="InterPro" id="IPR052926">
    <property type="entry name" value="Metallo-beta-lactamase_dom"/>
</dbReference>
<organism evidence="2 3">
    <name type="scientific">Geotalea uraniireducens (strain Rf4)</name>
    <name type="common">Geobacter uraniireducens</name>
    <dbReference type="NCBI Taxonomy" id="351605"/>
    <lineage>
        <taxon>Bacteria</taxon>
        <taxon>Pseudomonadati</taxon>
        <taxon>Thermodesulfobacteriota</taxon>
        <taxon>Desulfuromonadia</taxon>
        <taxon>Geobacterales</taxon>
        <taxon>Geobacteraceae</taxon>
        <taxon>Geotalea</taxon>
    </lineage>
</organism>
<dbReference type="InterPro" id="IPR041712">
    <property type="entry name" value="DHPS-like_MBL-fold"/>
</dbReference>
<proteinExistence type="predicted"/>
<dbReference type="InterPro" id="IPR001279">
    <property type="entry name" value="Metallo-B-lactamas"/>
</dbReference>
<keyword evidence="3" id="KW-1185">Reference proteome</keyword>
<dbReference type="InterPro" id="IPR036866">
    <property type="entry name" value="RibonucZ/Hydroxyglut_hydro"/>
</dbReference>
<dbReference type="STRING" id="351605.Gura_4225"/>
<dbReference type="AlphaFoldDB" id="A5G9A0"/>
<name>A5G9A0_GEOUR</name>
<feature type="domain" description="Metallo-beta-lactamase" evidence="1">
    <location>
        <begin position="23"/>
        <end position="247"/>
    </location>
</feature>
<accession>A5G9A0</accession>
<gene>
    <name evidence="2" type="ordered locus">Gura_4225</name>
</gene>
<dbReference type="HOGENOM" id="CLU_036012_0_0_7"/>
<dbReference type="GO" id="GO:0016740">
    <property type="term" value="F:transferase activity"/>
    <property type="evidence" value="ECO:0007669"/>
    <property type="project" value="TreeGrafter"/>
</dbReference>
<evidence type="ECO:0000259" key="1">
    <source>
        <dbReference type="SMART" id="SM00849"/>
    </source>
</evidence>
<sequence>MKFRITVLCDNSVGPISGTLGEHGFAALVEHEGDAVLFDTGQGNTLLHNAQRMNRDLRKVGKVVLSHGHYDHTGGLWPLLQSCGGKEVYAHPGVFARRYAVRDREKSQSIGIPYGEEFLRGQGAAFNLSEVFREIEPDIFLTGEVPRTTPYEQGDTGLFCDDAGCSPDHLPDDQSLILRTARGLVLLLGCCHAGIINTIELAREKTGITELYAVIGGSHLGFCSQAQLAETIKALRVSGVQKICGSHCTGFAASARLAKEFPGHYHPAQVGYTLEV</sequence>
<protein>
    <submittedName>
        <fullName evidence="2">Beta-lactamase domain protein</fullName>
    </submittedName>
</protein>
<reference evidence="2 3" key="1">
    <citation type="submission" date="2007-05" db="EMBL/GenBank/DDBJ databases">
        <title>Complete sequence of Geobacter uraniireducens Rf4.</title>
        <authorList>
            <consortium name="US DOE Joint Genome Institute"/>
            <person name="Copeland A."/>
            <person name="Lucas S."/>
            <person name="Lapidus A."/>
            <person name="Barry K."/>
            <person name="Detter J.C."/>
            <person name="Glavina del Rio T."/>
            <person name="Hammon N."/>
            <person name="Israni S."/>
            <person name="Dalin E."/>
            <person name="Tice H."/>
            <person name="Pitluck S."/>
            <person name="Chertkov O."/>
            <person name="Brettin T."/>
            <person name="Bruce D."/>
            <person name="Han C."/>
            <person name="Schmutz J."/>
            <person name="Larimer F."/>
            <person name="Land M."/>
            <person name="Hauser L."/>
            <person name="Kyrpides N."/>
            <person name="Mikhailova N."/>
            <person name="Shelobolina E."/>
            <person name="Aklujkar M."/>
            <person name="Lovley D."/>
            <person name="Richardson P."/>
        </authorList>
    </citation>
    <scope>NUCLEOTIDE SEQUENCE [LARGE SCALE GENOMIC DNA]</scope>
    <source>
        <strain evidence="3">ATCC BAA-1134 / JCM 13001 / Rf4</strain>
    </source>
</reference>
<dbReference type="SMART" id="SM00849">
    <property type="entry name" value="Lactamase_B"/>
    <property type="match status" value="1"/>
</dbReference>
<dbReference type="EMBL" id="CP000698">
    <property type="protein sequence ID" value="ABQ28368.1"/>
    <property type="molecule type" value="Genomic_DNA"/>
</dbReference>
<evidence type="ECO:0000313" key="3">
    <source>
        <dbReference type="Proteomes" id="UP000006695"/>
    </source>
</evidence>
<dbReference type="OrthoDB" id="9803916at2"/>
<dbReference type="PANTHER" id="PTHR13754:SF13">
    <property type="entry name" value="METALLO-BETA-LACTAMASE SUPERFAMILY PROTEIN (AFU_ORTHOLOGUE AFUA_3G07630)"/>
    <property type="match status" value="1"/>
</dbReference>
<dbReference type="RefSeq" id="WP_011940999.1">
    <property type="nucleotide sequence ID" value="NC_009483.1"/>
</dbReference>